<feature type="transmembrane region" description="Helical" evidence="5">
    <location>
        <begin position="238"/>
        <end position="261"/>
    </location>
</feature>
<feature type="domain" description="Major facilitator superfamily (MFS) profile" evidence="6">
    <location>
        <begin position="233"/>
        <end position="442"/>
    </location>
</feature>
<evidence type="ECO:0000313" key="7">
    <source>
        <dbReference type="EMBL" id="OQP88128.1"/>
    </source>
</evidence>
<dbReference type="InterPro" id="IPR020846">
    <property type="entry name" value="MFS_dom"/>
</dbReference>
<feature type="transmembrane region" description="Helical" evidence="5">
    <location>
        <begin position="21"/>
        <end position="43"/>
    </location>
</feature>
<sequence length="442" mass="46862">MRRRGHRHPEPEGRPLLPRRTLLAYALPAAPLAALGLPLYALVPTYYVETVGLPVAAVGWVVLMIRLVDAVSDPAVGLFADRIRPRFGRRRSLFLSGLPITALAAIMLYRPPDGAGLVWLGLWGALVSIGFTLVQVPYSAWGAELVRDYHGRTRLAAWRESVTVVGTLIAIALPFSIGFAPGQSGLALLGFVTGGLLILTGLLAVASVPEPEAVGTAGMRPQEGLRLLAENRPFRRLILAYFVNGLANGIPATLFLIFVSARLDLESLRGPLLFLYFLSAIAGVPLASAAARRFGKHRAWCAGMVLACLIFALAPLLPAGAALAFGLICFSTGLLLGFDLALPPAIQADVIDADGAGPGRAGFYFAAWGLATKLSLAAGAALTFPLLGLFGFDPARGSGNDATALMALAMLYAWLPVVLKFIAIALMWRFPLDETAHRSLQG</sequence>
<dbReference type="SUPFAM" id="SSF103473">
    <property type="entry name" value="MFS general substrate transporter"/>
    <property type="match status" value="1"/>
</dbReference>
<keyword evidence="8" id="KW-1185">Reference proteome</keyword>
<feature type="transmembrane region" description="Helical" evidence="5">
    <location>
        <begin position="299"/>
        <end position="317"/>
    </location>
</feature>
<comment type="caution">
    <text evidence="7">The sequence shown here is derived from an EMBL/GenBank/DDBJ whole genome shotgun (WGS) entry which is preliminary data.</text>
</comment>
<dbReference type="PROSITE" id="PS50850">
    <property type="entry name" value="MFS"/>
    <property type="match status" value="1"/>
</dbReference>
<organism evidence="7 8">
    <name type="scientific">Xaviernesmea rhizosphaerae</name>
    <dbReference type="NCBI Taxonomy" id="1672749"/>
    <lineage>
        <taxon>Bacteria</taxon>
        <taxon>Pseudomonadati</taxon>
        <taxon>Pseudomonadota</taxon>
        <taxon>Alphaproteobacteria</taxon>
        <taxon>Hyphomicrobiales</taxon>
        <taxon>Rhizobiaceae</taxon>
        <taxon>Rhizobium/Agrobacterium group</taxon>
        <taxon>Xaviernesmea</taxon>
    </lineage>
</organism>
<keyword evidence="3 5" id="KW-1133">Transmembrane helix</keyword>
<feature type="transmembrane region" description="Helical" evidence="5">
    <location>
        <begin position="162"/>
        <end position="180"/>
    </location>
</feature>
<feature type="transmembrane region" description="Helical" evidence="5">
    <location>
        <begin position="92"/>
        <end position="110"/>
    </location>
</feature>
<name>A0ABX3PJB8_9HYPH</name>
<feature type="transmembrane region" description="Helical" evidence="5">
    <location>
        <begin position="186"/>
        <end position="206"/>
    </location>
</feature>
<dbReference type="InterPro" id="IPR036259">
    <property type="entry name" value="MFS_trans_sf"/>
</dbReference>
<feature type="transmembrane region" description="Helical" evidence="5">
    <location>
        <begin position="55"/>
        <end position="80"/>
    </location>
</feature>
<dbReference type="InterPro" id="IPR039672">
    <property type="entry name" value="MFS_2"/>
</dbReference>
<dbReference type="Proteomes" id="UP000192652">
    <property type="component" value="Unassembled WGS sequence"/>
</dbReference>
<dbReference type="Gene3D" id="1.20.1250.20">
    <property type="entry name" value="MFS general substrate transporter like domains"/>
    <property type="match status" value="2"/>
</dbReference>
<gene>
    <name evidence="7" type="ORF">BTR14_01280</name>
</gene>
<keyword evidence="2 5" id="KW-0812">Transmembrane</keyword>
<dbReference type="EMBL" id="MSPX01000001">
    <property type="protein sequence ID" value="OQP88128.1"/>
    <property type="molecule type" value="Genomic_DNA"/>
</dbReference>
<accession>A0ABX3PJB8</accession>
<feature type="transmembrane region" description="Helical" evidence="5">
    <location>
        <begin position="323"/>
        <end position="342"/>
    </location>
</feature>
<dbReference type="Pfam" id="PF13347">
    <property type="entry name" value="MFS_2"/>
    <property type="match status" value="1"/>
</dbReference>
<reference evidence="7 8" key="1">
    <citation type="journal article" date="2017" name="Antonie Van Leeuwenhoek">
        <title>Rhizobium rhizosphaerae sp. nov., a novel species isolated from rice rhizosphere.</title>
        <authorList>
            <person name="Zhao J.J."/>
            <person name="Zhang J."/>
            <person name="Zhang R.J."/>
            <person name="Zhang C.W."/>
            <person name="Yin H.Q."/>
            <person name="Zhang X.X."/>
        </authorList>
    </citation>
    <scope>NUCLEOTIDE SEQUENCE [LARGE SCALE GENOMIC DNA]</scope>
    <source>
        <strain evidence="7 8">RD15</strain>
    </source>
</reference>
<evidence type="ECO:0000259" key="6">
    <source>
        <dbReference type="PROSITE" id="PS50850"/>
    </source>
</evidence>
<keyword evidence="4 5" id="KW-0472">Membrane</keyword>
<feature type="transmembrane region" description="Helical" evidence="5">
    <location>
        <begin position="363"/>
        <end position="392"/>
    </location>
</feature>
<evidence type="ECO:0000256" key="5">
    <source>
        <dbReference type="SAM" id="Phobius"/>
    </source>
</evidence>
<proteinExistence type="inferred from homology"/>
<feature type="transmembrane region" description="Helical" evidence="5">
    <location>
        <begin position="273"/>
        <end position="292"/>
    </location>
</feature>
<evidence type="ECO:0000256" key="2">
    <source>
        <dbReference type="ARBA" id="ARBA00022692"/>
    </source>
</evidence>
<protein>
    <submittedName>
        <fullName evidence="7">MFS transporter</fullName>
    </submittedName>
</protein>
<feature type="transmembrane region" description="Helical" evidence="5">
    <location>
        <begin position="116"/>
        <end position="141"/>
    </location>
</feature>
<feature type="transmembrane region" description="Helical" evidence="5">
    <location>
        <begin position="404"/>
        <end position="428"/>
    </location>
</feature>
<dbReference type="PANTHER" id="PTHR11328">
    <property type="entry name" value="MAJOR FACILITATOR SUPERFAMILY DOMAIN-CONTAINING PROTEIN"/>
    <property type="match status" value="1"/>
</dbReference>
<dbReference type="PANTHER" id="PTHR11328:SF24">
    <property type="entry name" value="MAJOR FACILITATOR SUPERFAMILY (MFS) PROFILE DOMAIN-CONTAINING PROTEIN"/>
    <property type="match status" value="1"/>
</dbReference>
<evidence type="ECO:0000256" key="3">
    <source>
        <dbReference type="ARBA" id="ARBA00022989"/>
    </source>
</evidence>
<evidence type="ECO:0000256" key="1">
    <source>
        <dbReference type="ARBA" id="ARBA00009617"/>
    </source>
</evidence>
<evidence type="ECO:0000256" key="4">
    <source>
        <dbReference type="ARBA" id="ARBA00023136"/>
    </source>
</evidence>
<comment type="similarity">
    <text evidence="1">Belongs to the sodium:galactoside symporter (TC 2.A.2) family.</text>
</comment>
<evidence type="ECO:0000313" key="8">
    <source>
        <dbReference type="Proteomes" id="UP000192652"/>
    </source>
</evidence>